<evidence type="ECO:0000313" key="1">
    <source>
        <dbReference type="EMBL" id="CAB4127364.1"/>
    </source>
</evidence>
<dbReference type="HAMAP" id="MF_04157">
    <property type="entry name" value="PRIMASE_T4"/>
    <property type="match status" value="1"/>
</dbReference>
<sequence length="341" mass="39830">MLWIDDKYANIIGNRLRNFKRKDQYLYQMSCPVCGDSSKSKTKARLYVYRQSHGLFVKCHKCQYSTTLGNLIKHVDSNIYSDYVLERYKTGNHKYVPHTDITEVIPSLKSVTLEDEVLSKLKRVDKIPDTHYASKYLASRKIPKELWKLFYYTPKFFKYVNDNIKYQFTDSLLKIDHPRLIIPFFNTHGKCFALQGRAFGKEIPRYITIKVDETEDKIFGLERIDYSKPILITEGPIDSLFLPNAIAVSGSNFDMFTLRTIMTNATIVPDNERRHKDVVKIIEKNIKLGYKVVLWPDTYEEKDINEMIVSGRTPEDILDTIKNNTYSGLEAEARFATWKKV</sequence>
<dbReference type="EMBL" id="LR796208">
    <property type="protein sequence ID" value="CAB4127364.1"/>
    <property type="molecule type" value="Genomic_DNA"/>
</dbReference>
<gene>
    <name evidence="1" type="ORF">UFOVP84_150</name>
</gene>
<name>A0A6J5KY20_9CAUD</name>
<dbReference type="InterPro" id="IPR046392">
    <property type="entry name" value="PRIMASE_T4"/>
</dbReference>
<organism evidence="1">
    <name type="scientific">uncultured Caudovirales phage</name>
    <dbReference type="NCBI Taxonomy" id="2100421"/>
    <lineage>
        <taxon>Viruses</taxon>
        <taxon>Duplodnaviria</taxon>
        <taxon>Heunggongvirae</taxon>
        <taxon>Uroviricota</taxon>
        <taxon>Caudoviricetes</taxon>
        <taxon>Peduoviridae</taxon>
        <taxon>Maltschvirus</taxon>
        <taxon>Maltschvirus maltsch</taxon>
    </lineage>
</organism>
<proteinExistence type="inferred from homology"/>
<reference evidence="1" key="1">
    <citation type="submission" date="2020-04" db="EMBL/GenBank/DDBJ databases">
        <authorList>
            <person name="Chiriac C."/>
            <person name="Salcher M."/>
            <person name="Ghai R."/>
            <person name="Kavagutti S V."/>
        </authorList>
    </citation>
    <scope>NUCLEOTIDE SEQUENCE</scope>
</reference>
<accession>A0A6J5KY20</accession>
<protein>
    <submittedName>
        <fullName evidence="1">DNA primase</fullName>
    </submittedName>
</protein>
<dbReference type="SUPFAM" id="SSF56731">
    <property type="entry name" value="DNA primase core"/>
    <property type="match status" value="1"/>
</dbReference>